<dbReference type="NCBIfam" id="TIGR02824">
    <property type="entry name" value="quinone_pig3"/>
    <property type="match status" value="1"/>
</dbReference>
<dbReference type="InterPro" id="IPR036291">
    <property type="entry name" value="NAD(P)-bd_dom_sf"/>
</dbReference>
<dbReference type="Pfam" id="PF08240">
    <property type="entry name" value="ADH_N"/>
    <property type="match status" value="1"/>
</dbReference>
<evidence type="ECO:0000256" key="2">
    <source>
        <dbReference type="ARBA" id="ARBA00023002"/>
    </source>
</evidence>
<dbReference type="OrthoDB" id="9787435at2"/>
<protein>
    <submittedName>
        <fullName evidence="4">Putative NAD(P)H quinone oxidoreductase, PIG3 family</fullName>
    </submittedName>
</protein>
<dbReference type="PROSITE" id="PS01162">
    <property type="entry name" value="QOR_ZETA_CRYSTAL"/>
    <property type="match status" value="1"/>
</dbReference>
<dbReference type="PANTHER" id="PTHR48106:SF8">
    <property type="entry name" value="OS02G0805600 PROTEIN"/>
    <property type="match status" value="1"/>
</dbReference>
<keyword evidence="5" id="KW-1185">Reference proteome</keyword>
<proteinExistence type="predicted"/>
<dbReference type="STRING" id="1513896.SAMN05660841_01332"/>
<evidence type="ECO:0000259" key="3">
    <source>
        <dbReference type="SMART" id="SM00829"/>
    </source>
</evidence>
<evidence type="ECO:0000256" key="1">
    <source>
        <dbReference type="ARBA" id="ARBA00022857"/>
    </source>
</evidence>
<dbReference type="PANTHER" id="PTHR48106">
    <property type="entry name" value="QUINONE OXIDOREDUCTASE PIG3-RELATED"/>
    <property type="match status" value="1"/>
</dbReference>
<dbReference type="Gene3D" id="3.90.180.10">
    <property type="entry name" value="Medium-chain alcohol dehydrogenases, catalytic domain"/>
    <property type="match status" value="1"/>
</dbReference>
<organism evidence="4 5">
    <name type="scientific">Sphingobacterium nematocida</name>
    <dbReference type="NCBI Taxonomy" id="1513896"/>
    <lineage>
        <taxon>Bacteria</taxon>
        <taxon>Pseudomonadati</taxon>
        <taxon>Bacteroidota</taxon>
        <taxon>Sphingobacteriia</taxon>
        <taxon>Sphingobacteriales</taxon>
        <taxon>Sphingobacteriaceae</taxon>
        <taxon>Sphingobacterium</taxon>
    </lineage>
</organism>
<name>A0A1T5CHV8_9SPHI</name>
<gene>
    <name evidence="4" type="ORF">SAMN05660841_01332</name>
</gene>
<dbReference type="GO" id="GO:0008270">
    <property type="term" value="F:zinc ion binding"/>
    <property type="evidence" value="ECO:0007669"/>
    <property type="project" value="InterPro"/>
</dbReference>
<keyword evidence="2" id="KW-0560">Oxidoreductase</keyword>
<dbReference type="Pfam" id="PF00107">
    <property type="entry name" value="ADH_zinc_N"/>
    <property type="match status" value="1"/>
</dbReference>
<sequence length="322" mass="34760">MKAVVITQVGGPEVLRVEERPTPVLRDNEVLIEVRAAGVNRPDIFQRKGNYPAPAGVVADIPGLEVAGVIVDMNGACGDLKIGDRVMALVAGGGYAQYVAVDAGICLVIPDDLSYEEAAGMPETLFTVWHNVFERGRLASGERFLVHGGAGGIGSTAIQLARLWGAEVFTTVGSSDKVLFVKALGASHVIDYSGLDFEMTWKGIGMDVILDSIGGAYFNKNINLLAEEGRLVMINAMEGAKVELNLMKVMLKRIHITGSTLRSRSIAFKRNLTNSIRQEVMPWVASGAYKTHLAACFPYDKANLAHELMESRGFHGKIILTF</sequence>
<dbReference type="SMART" id="SM00829">
    <property type="entry name" value="PKS_ER"/>
    <property type="match status" value="1"/>
</dbReference>
<evidence type="ECO:0000313" key="4">
    <source>
        <dbReference type="EMBL" id="SKB59039.1"/>
    </source>
</evidence>
<dbReference type="InterPro" id="IPR020843">
    <property type="entry name" value="ER"/>
</dbReference>
<dbReference type="GO" id="GO:0016651">
    <property type="term" value="F:oxidoreductase activity, acting on NAD(P)H"/>
    <property type="evidence" value="ECO:0007669"/>
    <property type="project" value="TreeGrafter"/>
</dbReference>
<dbReference type="AlphaFoldDB" id="A0A1T5CHV8"/>
<dbReference type="InterPro" id="IPR013154">
    <property type="entry name" value="ADH-like_N"/>
</dbReference>
<feature type="domain" description="Enoyl reductase (ER)" evidence="3">
    <location>
        <begin position="10"/>
        <end position="320"/>
    </location>
</feature>
<dbReference type="SUPFAM" id="SSF50129">
    <property type="entry name" value="GroES-like"/>
    <property type="match status" value="1"/>
</dbReference>
<dbReference type="InterPro" id="IPR011032">
    <property type="entry name" value="GroES-like_sf"/>
</dbReference>
<dbReference type="GO" id="GO:0070402">
    <property type="term" value="F:NADPH binding"/>
    <property type="evidence" value="ECO:0007669"/>
    <property type="project" value="TreeGrafter"/>
</dbReference>
<dbReference type="InterPro" id="IPR002364">
    <property type="entry name" value="Quin_OxRdtase/zeta-crystal_CS"/>
</dbReference>
<keyword evidence="1" id="KW-0521">NADP</keyword>
<evidence type="ECO:0000313" key="5">
    <source>
        <dbReference type="Proteomes" id="UP000190150"/>
    </source>
</evidence>
<accession>A0A1T5CHV8</accession>
<reference evidence="5" key="1">
    <citation type="submission" date="2017-02" db="EMBL/GenBank/DDBJ databases">
        <authorList>
            <person name="Varghese N."/>
            <person name="Submissions S."/>
        </authorList>
    </citation>
    <scope>NUCLEOTIDE SEQUENCE [LARGE SCALE GENOMIC DNA]</scope>
    <source>
        <strain evidence="5">DSM 24091</strain>
    </source>
</reference>
<dbReference type="InterPro" id="IPR013149">
    <property type="entry name" value="ADH-like_C"/>
</dbReference>
<dbReference type="InterPro" id="IPR014189">
    <property type="entry name" value="Quinone_OxRdtase_PIG3"/>
</dbReference>
<dbReference type="EMBL" id="FUZF01000004">
    <property type="protein sequence ID" value="SKB59039.1"/>
    <property type="molecule type" value="Genomic_DNA"/>
</dbReference>
<dbReference type="CDD" id="cd05276">
    <property type="entry name" value="p53_inducible_oxidoreductase"/>
    <property type="match status" value="1"/>
</dbReference>
<dbReference type="Gene3D" id="3.40.50.720">
    <property type="entry name" value="NAD(P)-binding Rossmann-like Domain"/>
    <property type="match status" value="1"/>
</dbReference>
<dbReference type="Proteomes" id="UP000190150">
    <property type="component" value="Unassembled WGS sequence"/>
</dbReference>
<dbReference type="SUPFAM" id="SSF51735">
    <property type="entry name" value="NAD(P)-binding Rossmann-fold domains"/>
    <property type="match status" value="1"/>
</dbReference>